<feature type="chain" id="PRO_5039466041" evidence="1">
    <location>
        <begin position="22"/>
        <end position="447"/>
    </location>
</feature>
<dbReference type="SUPFAM" id="SSF53850">
    <property type="entry name" value="Periplasmic binding protein-like II"/>
    <property type="match status" value="1"/>
</dbReference>
<dbReference type="InterPro" id="IPR050490">
    <property type="entry name" value="Bact_solute-bd_prot1"/>
</dbReference>
<keyword evidence="3" id="KW-1185">Reference proteome</keyword>
<dbReference type="PROSITE" id="PS51257">
    <property type="entry name" value="PROKAR_LIPOPROTEIN"/>
    <property type="match status" value="1"/>
</dbReference>
<organism evidence="2 3">
    <name type="scientific">Paenibacillus piri</name>
    <dbReference type="NCBI Taxonomy" id="2547395"/>
    <lineage>
        <taxon>Bacteria</taxon>
        <taxon>Bacillati</taxon>
        <taxon>Bacillota</taxon>
        <taxon>Bacilli</taxon>
        <taxon>Bacillales</taxon>
        <taxon>Paenibacillaceae</taxon>
        <taxon>Paenibacillus</taxon>
    </lineage>
</organism>
<gene>
    <name evidence="2" type="ORF">E1757_34620</name>
</gene>
<dbReference type="EMBL" id="SMRT01000036">
    <property type="protein sequence ID" value="TDF89740.1"/>
    <property type="molecule type" value="Genomic_DNA"/>
</dbReference>
<dbReference type="Pfam" id="PF13416">
    <property type="entry name" value="SBP_bac_8"/>
    <property type="match status" value="1"/>
</dbReference>
<dbReference type="Gene3D" id="3.40.190.10">
    <property type="entry name" value="Periplasmic binding protein-like II"/>
    <property type="match status" value="2"/>
</dbReference>
<name>A0A4R5K748_9BACL</name>
<accession>A0A4R5K748</accession>
<comment type="caution">
    <text evidence="2">The sequence shown here is derived from an EMBL/GenBank/DDBJ whole genome shotgun (WGS) entry which is preliminary data.</text>
</comment>
<dbReference type="Proteomes" id="UP000295636">
    <property type="component" value="Unassembled WGS sequence"/>
</dbReference>
<sequence>MRVKKACSFTLVLMLSISLLAACSPVNLSESAQVKGEQSNSLGGKLVEIRFPWWGNVVRHEKYNKLMDMFEAKNPNIKVIREPGSWEDYWKKISVQTIGGNAPDVLMFTTVGQMPEYEDKGALLPLDKYIENGSIDVSGIPEKVIELGKYKGRTYMITKGLAALSYTVNLSLLSQKGAPLPKNEYASWGEFIDYLKLIKPKLGKNEWGKEIYPLADMASDDLYMESFMRLKGKDMFSDDGRELGFSKQDLVEWFTLWQDLKKLGIVPPAKITAEEGTLQWEQDMLASKRIVMSARPGNHIKSIMKYMSDELTLIRLPGDNGKFGEVLTGAFLGISAQSKHPDDVAKLINMWMTDLEFNKLYEHEHGIVQNENVVKGIQLDPGDQLSLKNMKEVMSTTKPQKSRLPGVASIFDQVKKSYDEVNFGEKSIEKAADDIFTEANRVLRKQK</sequence>
<dbReference type="OrthoDB" id="1988587at2"/>
<evidence type="ECO:0000313" key="3">
    <source>
        <dbReference type="Proteomes" id="UP000295636"/>
    </source>
</evidence>
<dbReference type="PANTHER" id="PTHR43649:SF12">
    <property type="entry name" value="DIACETYLCHITOBIOSE BINDING PROTEIN DASA"/>
    <property type="match status" value="1"/>
</dbReference>
<protein>
    <submittedName>
        <fullName evidence="2">Extracellular solute-binding protein</fullName>
    </submittedName>
</protein>
<evidence type="ECO:0000313" key="2">
    <source>
        <dbReference type="EMBL" id="TDF89740.1"/>
    </source>
</evidence>
<keyword evidence="1" id="KW-0732">Signal</keyword>
<feature type="signal peptide" evidence="1">
    <location>
        <begin position="1"/>
        <end position="21"/>
    </location>
</feature>
<evidence type="ECO:0000256" key="1">
    <source>
        <dbReference type="SAM" id="SignalP"/>
    </source>
</evidence>
<dbReference type="AlphaFoldDB" id="A0A4R5K748"/>
<proteinExistence type="predicted"/>
<reference evidence="2 3" key="1">
    <citation type="submission" date="2019-03" db="EMBL/GenBank/DDBJ databases">
        <title>This is whole genome sequence of Paenibacillus sp MS74 strain.</title>
        <authorList>
            <person name="Trinh H.N."/>
        </authorList>
    </citation>
    <scope>NUCLEOTIDE SEQUENCE [LARGE SCALE GENOMIC DNA]</scope>
    <source>
        <strain evidence="2 3">MS74</strain>
    </source>
</reference>
<dbReference type="PANTHER" id="PTHR43649">
    <property type="entry name" value="ARABINOSE-BINDING PROTEIN-RELATED"/>
    <property type="match status" value="1"/>
</dbReference>
<dbReference type="InterPro" id="IPR006059">
    <property type="entry name" value="SBP"/>
</dbReference>